<reference evidence="1 2" key="2">
    <citation type="journal article" date="2022" name="Mol. Ecol. Resour.">
        <title>The genomes of chicory, endive, great burdock and yacon provide insights into Asteraceae paleo-polyploidization history and plant inulin production.</title>
        <authorList>
            <person name="Fan W."/>
            <person name="Wang S."/>
            <person name="Wang H."/>
            <person name="Wang A."/>
            <person name="Jiang F."/>
            <person name="Liu H."/>
            <person name="Zhao H."/>
            <person name="Xu D."/>
            <person name="Zhang Y."/>
        </authorList>
    </citation>
    <scope>NUCLEOTIDE SEQUENCE [LARGE SCALE GENOMIC DNA]</scope>
    <source>
        <strain evidence="2">cv. Punajuju</strain>
        <tissue evidence="1">Leaves</tissue>
    </source>
</reference>
<dbReference type="EMBL" id="CM042013">
    <property type="protein sequence ID" value="KAI3738091.1"/>
    <property type="molecule type" value="Genomic_DNA"/>
</dbReference>
<name>A0ACB9CV30_CICIN</name>
<evidence type="ECO:0000313" key="1">
    <source>
        <dbReference type="EMBL" id="KAI3738091.1"/>
    </source>
</evidence>
<reference evidence="2" key="1">
    <citation type="journal article" date="2022" name="Mol. Ecol. Resour.">
        <title>The genomes of chicory, endive, great burdock and yacon provide insights into Asteraceae palaeo-polyploidization history and plant inulin production.</title>
        <authorList>
            <person name="Fan W."/>
            <person name="Wang S."/>
            <person name="Wang H."/>
            <person name="Wang A."/>
            <person name="Jiang F."/>
            <person name="Liu H."/>
            <person name="Zhao H."/>
            <person name="Xu D."/>
            <person name="Zhang Y."/>
        </authorList>
    </citation>
    <scope>NUCLEOTIDE SEQUENCE [LARGE SCALE GENOMIC DNA]</scope>
    <source>
        <strain evidence="2">cv. Punajuju</strain>
    </source>
</reference>
<organism evidence="1 2">
    <name type="scientific">Cichorium intybus</name>
    <name type="common">Chicory</name>
    <dbReference type="NCBI Taxonomy" id="13427"/>
    <lineage>
        <taxon>Eukaryota</taxon>
        <taxon>Viridiplantae</taxon>
        <taxon>Streptophyta</taxon>
        <taxon>Embryophyta</taxon>
        <taxon>Tracheophyta</taxon>
        <taxon>Spermatophyta</taxon>
        <taxon>Magnoliopsida</taxon>
        <taxon>eudicotyledons</taxon>
        <taxon>Gunneridae</taxon>
        <taxon>Pentapetalae</taxon>
        <taxon>asterids</taxon>
        <taxon>campanulids</taxon>
        <taxon>Asterales</taxon>
        <taxon>Asteraceae</taxon>
        <taxon>Cichorioideae</taxon>
        <taxon>Cichorieae</taxon>
        <taxon>Cichoriinae</taxon>
        <taxon>Cichorium</taxon>
    </lineage>
</organism>
<keyword evidence="2" id="KW-1185">Reference proteome</keyword>
<sequence length="131" mass="14886">MSSSSNKIILWSFDGEFFEMEESEARLSVTITNMIEDGCAKPVIPIPSITGRILSKVTEYCRKHANTAANDHTLRLFDSRFINVDEVTLVNLGKVAMYLDIKSLFNLICEAPHDIIKNKTKEEICELFKIE</sequence>
<proteinExistence type="predicted"/>
<protein>
    <submittedName>
        <fullName evidence="1">Uncharacterized protein</fullName>
    </submittedName>
</protein>
<comment type="caution">
    <text evidence="1">The sequence shown here is derived from an EMBL/GenBank/DDBJ whole genome shotgun (WGS) entry which is preliminary data.</text>
</comment>
<dbReference type="Proteomes" id="UP001055811">
    <property type="component" value="Linkage Group LG05"/>
</dbReference>
<accession>A0ACB9CV30</accession>
<evidence type="ECO:0000313" key="2">
    <source>
        <dbReference type="Proteomes" id="UP001055811"/>
    </source>
</evidence>
<gene>
    <name evidence="1" type="ORF">L2E82_28109</name>
</gene>